<dbReference type="PANTHER" id="PTHR43649">
    <property type="entry name" value="ARABINOSE-BINDING PROTEIN-RELATED"/>
    <property type="match status" value="1"/>
</dbReference>
<name>A0ABT0NHX2_9FIRM</name>
<sequence length="443" mass="50682">MKNKIAIILTLQFIITVFAFSGCGESTASSNSSKLTYCAYYEDAICDIIERYNKYCTKHHDESYQIEIVEFESQEEMNIKISTEVMSGGGPDIFSLSQKLPFEKMAANSTLLDVDELINTYYSEINFDDYNAKVMESGVINGKRYFVPLAYSIDAFISTEETLGKYNLVSTDFSYEALNDALSQSGESYSLFGSTEDNLNFFYSFLAQFFDYNSSEIEFDTKDFSESLDYIYDLINNDTTDENIYYFLYENISKGDSVFYKQFSSFELMVRTYAYLYYYSSTPVLVNNFSQSQNIISASIDFGIAFNSNCKHKEKLLPFIEYCLSESIQTNWNTEYCALAVNNSTLKNSIGSAEQAIDFDEDGNIDSNEEAIFEKAFTTALNDYGYMIDNITECSLYSFYDLSDTYYNSTVIGDIVDKYLNGDISKEKFIRQLSAATEFYLTE</sequence>
<feature type="signal peptide" evidence="1">
    <location>
        <begin position="1"/>
        <end position="21"/>
    </location>
</feature>
<dbReference type="PANTHER" id="PTHR43649:SF17">
    <property type="entry name" value="ABC TRANSPORTER SOLUTE BINDING PROTEIN-SUGAR TRANSPORT"/>
    <property type="match status" value="1"/>
</dbReference>
<reference evidence="2 3" key="1">
    <citation type="submission" date="2019-03" db="EMBL/GenBank/DDBJ databases">
        <authorList>
            <person name="Molinero N."/>
            <person name="Sanchez B."/>
            <person name="Walker A."/>
            <person name="Duncan S."/>
            <person name="Delgado S."/>
            <person name="Margolles A."/>
        </authorList>
    </citation>
    <scope>NUCLEOTIDE SEQUENCE [LARGE SCALE GENOMIC DNA]</scope>
    <source>
        <strain evidence="2 3">IPLA60002</strain>
    </source>
</reference>
<proteinExistence type="predicted"/>
<dbReference type="SUPFAM" id="SSF53850">
    <property type="entry name" value="Periplasmic binding protein-like II"/>
    <property type="match status" value="1"/>
</dbReference>
<dbReference type="Gene3D" id="3.40.190.10">
    <property type="entry name" value="Periplasmic binding protein-like II"/>
    <property type="match status" value="1"/>
</dbReference>
<evidence type="ECO:0000256" key="1">
    <source>
        <dbReference type="SAM" id="SignalP"/>
    </source>
</evidence>
<dbReference type="Proteomes" id="UP001056693">
    <property type="component" value="Unassembled WGS sequence"/>
</dbReference>
<evidence type="ECO:0000313" key="2">
    <source>
        <dbReference type="EMBL" id="MCL3787179.1"/>
    </source>
</evidence>
<dbReference type="EMBL" id="SNUZ01000005">
    <property type="protein sequence ID" value="MCL3787179.1"/>
    <property type="molecule type" value="Genomic_DNA"/>
</dbReference>
<gene>
    <name evidence="2" type="ORF">E2N93_03960</name>
</gene>
<evidence type="ECO:0000313" key="3">
    <source>
        <dbReference type="Proteomes" id="UP001056693"/>
    </source>
</evidence>
<comment type="caution">
    <text evidence="2">The sequence shown here is derived from an EMBL/GenBank/DDBJ whole genome shotgun (WGS) entry which is preliminary data.</text>
</comment>
<protein>
    <submittedName>
        <fullName evidence="2">Carbohydrate ABC transporter substrate-binding protein</fullName>
    </submittedName>
</protein>
<dbReference type="PROSITE" id="PS51257">
    <property type="entry name" value="PROKAR_LIPOPROTEIN"/>
    <property type="match status" value="1"/>
</dbReference>
<keyword evidence="3" id="KW-1185">Reference proteome</keyword>
<dbReference type="RefSeq" id="WP_249376172.1">
    <property type="nucleotide sequence ID" value="NZ_SNUZ01000005.1"/>
</dbReference>
<organism evidence="2 3">
    <name type="scientific">Ruminococcus bromii</name>
    <dbReference type="NCBI Taxonomy" id="40518"/>
    <lineage>
        <taxon>Bacteria</taxon>
        <taxon>Bacillati</taxon>
        <taxon>Bacillota</taxon>
        <taxon>Clostridia</taxon>
        <taxon>Eubacteriales</taxon>
        <taxon>Oscillospiraceae</taxon>
        <taxon>Ruminococcus</taxon>
    </lineage>
</organism>
<accession>A0ABT0NHX2</accession>
<feature type="chain" id="PRO_5047096482" evidence="1">
    <location>
        <begin position="22"/>
        <end position="443"/>
    </location>
</feature>
<dbReference type="InterPro" id="IPR050490">
    <property type="entry name" value="Bact_solute-bd_prot1"/>
</dbReference>
<keyword evidence="1" id="KW-0732">Signal</keyword>